<organism evidence="11 12">
    <name type="scientific">Candidatus Roizmanbacteria bacterium RIFCSPLOWO2_01_FULL_38_12</name>
    <dbReference type="NCBI Taxonomy" id="1802061"/>
    <lineage>
        <taxon>Bacteria</taxon>
        <taxon>Candidatus Roizmaniibacteriota</taxon>
    </lineage>
</organism>
<evidence type="ECO:0000256" key="4">
    <source>
        <dbReference type="ARBA" id="ARBA00022692"/>
    </source>
</evidence>
<dbReference type="GO" id="GO:0043952">
    <property type="term" value="P:protein transport by the Sec complex"/>
    <property type="evidence" value="ECO:0007669"/>
    <property type="project" value="UniProtKB-UniRule"/>
</dbReference>
<dbReference type="HAMAP" id="MF_01464_B">
    <property type="entry name" value="SecF_B"/>
    <property type="match status" value="1"/>
</dbReference>
<comment type="similarity">
    <text evidence="9">Belongs to the SecD/SecF family. SecF subfamily.</text>
</comment>
<keyword evidence="7 9" id="KW-0811">Translocation</keyword>
<dbReference type="InterPro" id="IPR005665">
    <property type="entry name" value="SecF_bac"/>
</dbReference>
<dbReference type="InterPro" id="IPR022645">
    <property type="entry name" value="SecD/SecF_bac"/>
</dbReference>
<proteinExistence type="inferred from homology"/>
<name>A0A1F7ISU4_9BACT</name>
<keyword evidence="4 9" id="KW-0812">Transmembrane</keyword>
<dbReference type="PANTHER" id="PTHR30081:SF8">
    <property type="entry name" value="PROTEIN TRANSLOCASE SUBUNIT SECF"/>
    <property type="match status" value="1"/>
</dbReference>
<dbReference type="GO" id="GO:0015450">
    <property type="term" value="F:protein-transporting ATPase activity"/>
    <property type="evidence" value="ECO:0007669"/>
    <property type="project" value="InterPro"/>
</dbReference>
<evidence type="ECO:0000256" key="3">
    <source>
        <dbReference type="ARBA" id="ARBA00022475"/>
    </source>
</evidence>
<evidence type="ECO:0000256" key="6">
    <source>
        <dbReference type="ARBA" id="ARBA00022989"/>
    </source>
</evidence>
<comment type="function">
    <text evidence="9">Part of the Sec protein translocase complex. Interacts with the SecYEG preprotein conducting channel. SecDF uses the proton motive force (PMF) to complete protein translocation after the ATP-dependent function of SecA.</text>
</comment>
<evidence type="ECO:0000256" key="5">
    <source>
        <dbReference type="ARBA" id="ARBA00022927"/>
    </source>
</evidence>
<feature type="transmembrane region" description="Helical" evidence="9">
    <location>
        <begin position="125"/>
        <end position="143"/>
    </location>
</feature>
<reference evidence="11 12" key="1">
    <citation type="journal article" date="2016" name="Nat. Commun.">
        <title>Thousands of microbial genomes shed light on interconnected biogeochemical processes in an aquifer system.</title>
        <authorList>
            <person name="Anantharaman K."/>
            <person name="Brown C.T."/>
            <person name="Hug L.A."/>
            <person name="Sharon I."/>
            <person name="Castelle C.J."/>
            <person name="Probst A.J."/>
            <person name="Thomas B.C."/>
            <person name="Singh A."/>
            <person name="Wilkins M.J."/>
            <person name="Karaoz U."/>
            <person name="Brodie E.L."/>
            <person name="Williams K.H."/>
            <person name="Hubbard S.S."/>
            <person name="Banfield J.F."/>
        </authorList>
    </citation>
    <scope>NUCLEOTIDE SEQUENCE [LARGE SCALE GENOMIC DNA]</scope>
</reference>
<feature type="transmembrane region" description="Helical" evidence="9">
    <location>
        <begin position="150"/>
        <end position="174"/>
    </location>
</feature>
<feature type="domain" description="Protein export membrane protein SecD/SecF C-terminal" evidence="10">
    <location>
        <begin position="95"/>
        <end position="284"/>
    </location>
</feature>
<dbReference type="InterPro" id="IPR022646">
    <property type="entry name" value="SecD/SecF_CS"/>
</dbReference>
<evidence type="ECO:0000256" key="8">
    <source>
        <dbReference type="ARBA" id="ARBA00023136"/>
    </source>
</evidence>
<comment type="caution">
    <text evidence="11">The sequence shown here is derived from an EMBL/GenBank/DDBJ whole genome shotgun (WGS) entry which is preliminary data.</text>
</comment>
<dbReference type="Proteomes" id="UP000177141">
    <property type="component" value="Unassembled WGS sequence"/>
</dbReference>
<evidence type="ECO:0000256" key="2">
    <source>
        <dbReference type="ARBA" id="ARBA00022448"/>
    </source>
</evidence>
<keyword evidence="6 9" id="KW-1133">Transmembrane helix</keyword>
<dbReference type="Pfam" id="PF07549">
    <property type="entry name" value="Sec_GG"/>
    <property type="match status" value="1"/>
</dbReference>
<comment type="subunit">
    <text evidence="9">Forms a complex with SecD. Part of the essential Sec protein translocation apparatus which comprises SecA, SecYEG and auxiliary proteins SecDF. Other proteins may also be involved.</text>
</comment>
<dbReference type="NCBIfam" id="TIGR00966">
    <property type="entry name" value="transloc_SecF"/>
    <property type="match status" value="1"/>
</dbReference>
<dbReference type="GO" id="GO:0006605">
    <property type="term" value="P:protein targeting"/>
    <property type="evidence" value="ECO:0007669"/>
    <property type="project" value="UniProtKB-UniRule"/>
</dbReference>
<keyword evidence="8 9" id="KW-0472">Membrane</keyword>
<dbReference type="Pfam" id="PF02355">
    <property type="entry name" value="SecD_SecF_C"/>
    <property type="match status" value="1"/>
</dbReference>
<keyword evidence="2 9" id="KW-0813">Transport</keyword>
<evidence type="ECO:0000259" key="10">
    <source>
        <dbReference type="Pfam" id="PF02355"/>
    </source>
</evidence>
<dbReference type="EMBL" id="MGAL01000043">
    <property type="protein sequence ID" value="OGK46396.1"/>
    <property type="molecule type" value="Genomic_DNA"/>
</dbReference>
<evidence type="ECO:0000313" key="11">
    <source>
        <dbReference type="EMBL" id="OGK46396.1"/>
    </source>
</evidence>
<dbReference type="STRING" id="1802061.A3A93_03445"/>
<dbReference type="Gene3D" id="1.20.1640.10">
    <property type="entry name" value="Multidrug efflux transporter AcrB transmembrane domain"/>
    <property type="match status" value="1"/>
</dbReference>
<gene>
    <name evidence="9" type="primary">secF</name>
    <name evidence="11" type="ORF">A3A93_03445</name>
</gene>
<dbReference type="GO" id="GO:0005886">
    <property type="term" value="C:plasma membrane"/>
    <property type="evidence" value="ECO:0007669"/>
    <property type="project" value="UniProtKB-SubCell"/>
</dbReference>
<accession>A0A1F7ISU4</accession>
<dbReference type="InterPro" id="IPR048634">
    <property type="entry name" value="SecD_SecF_C"/>
</dbReference>
<evidence type="ECO:0000256" key="9">
    <source>
        <dbReference type="HAMAP-Rule" id="MF_01464"/>
    </source>
</evidence>
<dbReference type="InterPro" id="IPR022813">
    <property type="entry name" value="SecD/SecF_arch_bac"/>
</dbReference>
<dbReference type="PRINTS" id="PR01755">
    <property type="entry name" value="SECFTRNLCASE"/>
</dbReference>
<comment type="caution">
    <text evidence="9">Lacks conserved residue(s) required for the propagation of feature annotation.</text>
</comment>
<feature type="transmembrane region" description="Helical" evidence="9">
    <location>
        <begin position="232"/>
        <end position="249"/>
    </location>
</feature>
<dbReference type="AlphaFoldDB" id="A0A1F7ISU4"/>
<dbReference type="PANTHER" id="PTHR30081">
    <property type="entry name" value="PROTEIN-EXPORT MEMBRANE PROTEIN SEC"/>
    <property type="match status" value="1"/>
</dbReference>
<sequence length="288" mass="32115">MIDFLKHTRIYTIISLVVIAAGIASIILWRFEYSIDFVGGTSLEYQVDKNLDGDKVSQLIEKQEVKVQEITIVRNKIVIRTNAIDEKMEKSLRESLAKEMKTKITVLRTETVGPTIGAETVRKTLVASGIAALGILAYIAYAFKKFNFALAAIVALVHDILVVVGSYSLISFFFGAQLDTLFVTALLTTMSFSVHDTIVVFDQIREYEHRYGKGDIYNYANRALTDTMVRSLNNSMTIIFMLIALVLLGGTTIRFFAVTLLIGTITGTYSSPFIATPVAVWLESRKKK</sequence>
<evidence type="ECO:0000256" key="1">
    <source>
        <dbReference type="ARBA" id="ARBA00004651"/>
    </source>
</evidence>
<protein>
    <recommendedName>
        <fullName evidence="9">Protein-export membrane protein SecF</fullName>
    </recommendedName>
</protein>
<evidence type="ECO:0000256" key="7">
    <source>
        <dbReference type="ARBA" id="ARBA00023010"/>
    </source>
</evidence>
<evidence type="ECO:0000313" key="12">
    <source>
        <dbReference type="Proteomes" id="UP000177141"/>
    </source>
</evidence>
<dbReference type="SUPFAM" id="SSF82866">
    <property type="entry name" value="Multidrug efflux transporter AcrB transmembrane domain"/>
    <property type="match status" value="1"/>
</dbReference>
<keyword evidence="3 9" id="KW-1003">Cell membrane</keyword>
<feature type="transmembrane region" description="Helical" evidence="9">
    <location>
        <begin position="12"/>
        <end position="31"/>
    </location>
</feature>
<keyword evidence="5 9" id="KW-0653">Protein transport</keyword>
<feature type="transmembrane region" description="Helical" evidence="9">
    <location>
        <begin position="255"/>
        <end position="282"/>
    </location>
</feature>
<dbReference type="GO" id="GO:0065002">
    <property type="term" value="P:intracellular protein transmembrane transport"/>
    <property type="evidence" value="ECO:0007669"/>
    <property type="project" value="UniProtKB-UniRule"/>
</dbReference>
<comment type="subcellular location">
    <subcellularLocation>
        <location evidence="1 9">Cell membrane</location>
        <topology evidence="1 9">Multi-pass membrane protein</topology>
    </subcellularLocation>
</comment>